<evidence type="ECO:0000313" key="10">
    <source>
        <dbReference type="Proteomes" id="UP001524460"/>
    </source>
</evidence>
<organism evidence="9 10">
    <name type="scientific">Photobacterium pectinilyticum</name>
    <dbReference type="NCBI Taxonomy" id="2906793"/>
    <lineage>
        <taxon>Bacteria</taxon>
        <taxon>Pseudomonadati</taxon>
        <taxon>Pseudomonadota</taxon>
        <taxon>Gammaproteobacteria</taxon>
        <taxon>Vibrionales</taxon>
        <taxon>Vibrionaceae</taxon>
        <taxon>Photobacterium</taxon>
    </lineage>
</organism>
<reference evidence="9 10" key="1">
    <citation type="submission" date="2022-07" db="EMBL/GenBank/DDBJ databases">
        <title>Photobacterium pectinilyticum sp. nov., a marine bacterium isolated from surface seawater of Qingdao offshore.</title>
        <authorList>
            <person name="Wang X."/>
        </authorList>
    </citation>
    <scope>NUCLEOTIDE SEQUENCE [LARGE SCALE GENOMIC DNA]</scope>
    <source>
        <strain evidence="9 10">ZSDE20</strain>
    </source>
</reference>
<feature type="signal peptide" evidence="8">
    <location>
        <begin position="1"/>
        <end position="21"/>
    </location>
</feature>
<dbReference type="InterPro" id="IPR002037">
    <property type="entry name" value="Glyco_hydro_8"/>
</dbReference>
<gene>
    <name evidence="9" type="ORF">NHN17_14640</name>
</gene>
<dbReference type="EC" id="3.2.1.4" evidence="3"/>
<dbReference type="Pfam" id="PF01270">
    <property type="entry name" value="Glyco_hydro_8"/>
    <property type="match status" value="1"/>
</dbReference>
<evidence type="ECO:0000256" key="8">
    <source>
        <dbReference type="SAM" id="SignalP"/>
    </source>
</evidence>
<evidence type="ECO:0000256" key="6">
    <source>
        <dbReference type="ARBA" id="ARBA00023295"/>
    </source>
</evidence>
<dbReference type="EMBL" id="JANEYT010000033">
    <property type="protein sequence ID" value="MCQ1059288.1"/>
    <property type="molecule type" value="Genomic_DNA"/>
</dbReference>
<dbReference type="GO" id="GO:0016787">
    <property type="term" value="F:hydrolase activity"/>
    <property type="evidence" value="ECO:0007669"/>
    <property type="project" value="UniProtKB-KW"/>
</dbReference>
<keyword evidence="7" id="KW-0624">Polysaccharide degradation</keyword>
<evidence type="ECO:0000256" key="5">
    <source>
        <dbReference type="ARBA" id="ARBA00023001"/>
    </source>
</evidence>
<keyword evidence="8" id="KW-0732">Signal</keyword>
<evidence type="ECO:0000256" key="7">
    <source>
        <dbReference type="ARBA" id="ARBA00023326"/>
    </source>
</evidence>
<evidence type="ECO:0000256" key="4">
    <source>
        <dbReference type="ARBA" id="ARBA00022801"/>
    </source>
</evidence>
<sequence length="341" mass="39217">MKLSPLVMAIIPLLTSSQVAAKVHGCNIRADQQLWSSYKDRFINPGGRVVDNGNGSISHSESQGYGMLMAAFFNDHQTFKQLWQWTQNHLQRQDDPLFAWKWQPSLPHIPDNNNASDGDIFIAWALLKGHQLWPEHQYQQQAKSIINELEASHFVTLGGQQAFLPAQYGFEKTSSTTVNPSYWVYPAFNDFAKMNTVWASLNQGGLSILDSNRYGQYQLPTDWLEYRDNSWQPSEQFPSRFSYSSYRIPLYLIWGGYDDAVNDNYRRWLFQHNKAWVDVEDGQMAPFRAPNGATAVATLVQLSQETYKHRSALPHPNSSDDYYSSSLIIFSHIAFHERYCQ</sequence>
<keyword evidence="5" id="KW-0136">Cellulose degradation</keyword>
<accession>A0ABT1N3G6</accession>
<keyword evidence="10" id="KW-1185">Reference proteome</keyword>
<comment type="catalytic activity">
    <reaction evidence="1">
        <text>Endohydrolysis of (1-&gt;4)-beta-D-glucosidic linkages in cellulose, lichenin and cereal beta-D-glucans.</text>
        <dbReference type="EC" id="3.2.1.4"/>
    </reaction>
</comment>
<dbReference type="RefSeq" id="WP_255043323.1">
    <property type="nucleotide sequence ID" value="NZ_JANEYT010000033.1"/>
</dbReference>
<dbReference type="PRINTS" id="PR00735">
    <property type="entry name" value="GLHYDRLASE8"/>
</dbReference>
<feature type="chain" id="PRO_5045172667" description="cellulase" evidence="8">
    <location>
        <begin position="22"/>
        <end position="341"/>
    </location>
</feature>
<evidence type="ECO:0000256" key="3">
    <source>
        <dbReference type="ARBA" id="ARBA00012601"/>
    </source>
</evidence>
<comment type="caution">
    <text evidence="9">The sequence shown here is derived from an EMBL/GenBank/DDBJ whole genome shotgun (WGS) entry which is preliminary data.</text>
</comment>
<evidence type="ECO:0000313" key="9">
    <source>
        <dbReference type="EMBL" id="MCQ1059288.1"/>
    </source>
</evidence>
<comment type="similarity">
    <text evidence="2">Belongs to the glycosyl hydrolase 8 (cellulase D) family.</text>
</comment>
<proteinExistence type="inferred from homology"/>
<name>A0ABT1N3G6_9GAMM</name>
<dbReference type="Proteomes" id="UP001524460">
    <property type="component" value="Unassembled WGS sequence"/>
</dbReference>
<evidence type="ECO:0000256" key="2">
    <source>
        <dbReference type="ARBA" id="ARBA00009209"/>
    </source>
</evidence>
<keyword evidence="6" id="KW-0326">Glycosidase</keyword>
<evidence type="ECO:0000256" key="1">
    <source>
        <dbReference type="ARBA" id="ARBA00000966"/>
    </source>
</evidence>
<protein>
    <recommendedName>
        <fullName evidence="3">cellulase</fullName>
        <ecNumber evidence="3">3.2.1.4</ecNumber>
    </recommendedName>
</protein>
<keyword evidence="7" id="KW-0119">Carbohydrate metabolism</keyword>
<dbReference type="SUPFAM" id="SSF48208">
    <property type="entry name" value="Six-hairpin glycosidases"/>
    <property type="match status" value="1"/>
</dbReference>
<dbReference type="InterPro" id="IPR012341">
    <property type="entry name" value="6hp_glycosidase-like_sf"/>
</dbReference>
<keyword evidence="4 9" id="KW-0378">Hydrolase</keyword>
<dbReference type="InterPro" id="IPR008928">
    <property type="entry name" value="6-hairpin_glycosidase_sf"/>
</dbReference>
<dbReference type="Gene3D" id="1.50.10.10">
    <property type="match status" value="1"/>
</dbReference>